<dbReference type="AlphaFoldDB" id="K4III8"/>
<organism evidence="1 2">
    <name type="scientific">Psychroflexus torquis (strain ATCC 700755 / CIP 106069 / ACAM 623)</name>
    <dbReference type="NCBI Taxonomy" id="313595"/>
    <lineage>
        <taxon>Bacteria</taxon>
        <taxon>Pseudomonadati</taxon>
        <taxon>Bacteroidota</taxon>
        <taxon>Flavobacteriia</taxon>
        <taxon>Flavobacteriales</taxon>
        <taxon>Flavobacteriaceae</taxon>
        <taxon>Psychroflexus</taxon>
    </lineage>
</organism>
<dbReference type="HOGENOM" id="CLU_3065343_0_0_10"/>
<evidence type="ECO:0000313" key="1">
    <source>
        <dbReference type="EMBL" id="AFU68901.1"/>
    </source>
</evidence>
<reference evidence="1" key="1">
    <citation type="submission" date="2006-03" db="EMBL/GenBank/DDBJ databases">
        <authorList>
            <person name="Bowman J."/>
            <person name="Ferriera S."/>
            <person name="Johnson J."/>
            <person name="Kravitz S."/>
            <person name="Halpern A."/>
            <person name="Remington K."/>
            <person name="Beeson K."/>
            <person name="Tran B."/>
            <person name="Rogers Y.-H."/>
            <person name="Friedman R."/>
            <person name="Venter J.C."/>
        </authorList>
    </citation>
    <scope>NUCLEOTIDE SEQUENCE [LARGE SCALE GENOMIC DNA]</scope>
    <source>
        <strain evidence="1">ATCC 700755</strain>
    </source>
</reference>
<proteinExistence type="predicted"/>
<sequence length="53" mass="6367">MELNPIEIKKLNVHFDGKYQKDRAKSRILIYPKERMLVLIQMLVIMKNLILNL</sequence>
<gene>
    <name evidence="1" type="ordered locus">P700755_002110</name>
</gene>
<accession>K4III8</accession>
<dbReference type="KEGG" id="ptq:P700755_002110"/>
<evidence type="ECO:0000313" key="2">
    <source>
        <dbReference type="Proteomes" id="UP000008514"/>
    </source>
</evidence>
<dbReference type="EMBL" id="CP003879">
    <property type="protein sequence ID" value="AFU68901.1"/>
    <property type="molecule type" value="Genomic_DNA"/>
</dbReference>
<keyword evidence="2" id="KW-1185">Reference proteome</keyword>
<name>K4III8_PSYTT</name>
<dbReference type="Proteomes" id="UP000008514">
    <property type="component" value="Chromosome"/>
</dbReference>
<reference evidence="1" key="2">
    <citation type="submission" date="2012-09" db="EMBL/GenBank/DDBJ databases">
        <title>The complete sequence of Psychroflexus torquis an extreme psychrophile from sea-ice that is stimulated by light.</title>
        <authorList>
            <person name="Feng S."/>
            <person name="Powell S.M."/>
            <person name="Bowman J.P."/>
        </authorList>
    </citation>
    <scope>NUCLEOTIDE SEQUENCE [LARGE SCALE GENOMIC DNA]</scope>
    <source>
        <strain evidence="1">ATCC 700755</strain>
    </source>
</reference>
<protein>
    <submittedName>
        <fullName evidence="1">Uncharacterized protein</fullName>
    </submittedName>
</protein>